<dbReference type="RefSeq" id="WP_013437897.1">
    <property type="nucleotide sequence ID" value="NC_014724.1"/>
</dbReference>
<dbReference type="KEGG" id="lam:LA2_05715"/>
<protein>
    <submittedName>
        <fullName evidence="1">Uncharacterized protein</fullName>
    </submittedName>
</protein>
<evidence type="ECO:0000313" key="1">
    <source>
        <dbReference type="EMBL" id="ADQ59102.1"/>
    </source>
</evidence>
<name>E4SIV3_LACAR</name>
<accession>E4SIV3</accession>
<evidence type="ECO:0000313" key="2">
    <source>
        <dbReference type="Proteomes" id="UP000007033"/>
    </source>
</evidence>
<reference evidence="1 2" key="1">
    <citation type="journal article" date="2011" name="J. Bacteriol.">
        <title>Genome sequence of Lactobacillus amylovorus GRL1112.</title>
        <authorList>
            <person name="Kant R."/>
            <person name="Paulin L."/>
            <person name="Alatalo E."/>
            <person name="de Vos W.M."/>
            <person name="Palva A."/>
        </authorList>
    </citation>
    <scope>NUCLEOTIDE SEQUENCE [LARGE SCALE GENOMIC DNA]</scope>
    <source>
        <strain evidence="1 2">GRL 1112</strain>
    </source>
</reference>
<dbReference type="EMBL" id="CP002338">
    <property type="protein sequence ID" value="ADQ59102.1"/>
    <property type="molecule type" value="Genomic_DNA"/>
</dbReference>
<gene>
    <name evidence="1" type="ordered locus">LA2_05715</name>
</gene>
<organism evidence="1 2">
    <name type="scientific">Lactobacillus amylovorus (strain GRL 1112)</name>
    <dbReference type="NCBI Taxonomy" id="695560"/>
    <lineage>
        <taxon>Bacteria</taxon>
        <taxon>Bacillati</taxon>
        <taxon>Bacillota</taxon>
        <taxon>Bacilli</taxon>
        <taxon>Lactobacillales</taxon>
        <taxon>Lactobacillaceae</taxon>
        <taxon>Lactobacillus</taxon>
    </lineage>
</organism>
<dbReference type="Proteomes" id="UP000007033">
    <property type="component" value="Chromosome"/>
</dbReference>
<proteinExistence type="predicted"/>
<sequence>MSGIAGVLLLQQVMRQREEEQRQAQRIAEEYDHEDKHDKKPVKPLKSGETRVMIDPKGHVVVTKGWDEHEEN</sequence>
<dbReference type="AlphaFoldDB" id="E4SIV3"/>
<dbReference type="PATRIC" id="fig|695560.3.peg.1129"/>
<dbReference type="HOGENOM" id="CLU_2717163_0_0_9"/>